<evidence type="ECO:0000256" key="13">
    <source>
        <dbReference type="ARBA" id="ARBA00022777"/>
    </source>
</evidence>
<comment type="catalytic activity">
    <reaction evidence="19">
        <text>FMN + ATP + H(+) = FAD + diphosphate</text>
        <dbReference type="Rhea" id="RHEA:17237"/>
        <dbReference type="ChEBI" id="CHEBI:15378"/>
        <dbReference type="ChEBI" id="CHEBI:30616"/>
        <dbReference type="ChEBI" id="CHEBI:33019"/>
        <dbReference type="ChEBI" id="CHEBI:57692"/>
        <dbReference type="ChEBI" id="CHEBI:58210"/>
        <dbReference type="EC" id="2.7.7.2"/>
    </reaction>
</comment>
<evidence type="ECO:0000256" key="17">
    <source>
        <dbReference type="ARBA" id="ARBA00032176"/>
    </source>
</evidence>
<dbReference type="SUPFAM" id="SSF52374">
    <property type="entry name" value="Nucleotidylyl transferase"/>
    <property type="match status" value="1"/>
</dbReference>
<dbReference type="PANTHER" id="PTHR22749">
    <property type="entry name" value="RIBOFLAVIN KINASE/FMN ADENYLYLTRANSFERASE"/>
    <property type="match status" value="1"/>
</dbReference>
<dbReference type="GO" id="GO:0009231">
    <property type="term" value="P:riboflavin biosynthetic process"/>
    <property type="evidence" value="ECO:0007669"/>
    <property type="project" value="InterPro"/>
</dbReference>
<evidence type="ECO:0000256" key="3">
    <source>
        <dbReference type="ARBA" id="ARBA00005201"/>
    </source>
</evidence>
<evidence type="ECO:0000256" key="10">
    <source>
        <dbReference type="ARBA" id="ARBA00022679"/>
    </source>
</evidence>
<name>A0A5E4YX52_9BURK</name>
<comment type="function">
    <text evidence="1">Catalyzes the phosphorylation of riboflavin to FMN followed by the adenylation of FMN to FAD.</text>
</comment>
<dbReference type="Gene3D" id="3.40.50.620">
    <property type="entry name" value="HUPs"/>
    <property type="match status" value="1"/>
</dbReference>
<organism evidence="22 23">
    <name type="scientific">Pandoraea fibrosis</name>
    <dbReference type="NCBI Taxonomy" id="1891094"/>
    <lineage>
        <taxon>Bacteria</taxon>
        <taxon>Pseudomonadati</taxon>
        <taxon>Pseudomonadota</taxon>
        <taxon>Betaproteobacteria</taxon>
        <taxon>Burkholderiales</taxon>
        <taxon>Burkholderiaceae</taxon>
        <taxon>Pandoraea</taxon>
    </lineage>
</organism>
<evidence type="ECO:0000256" key="12">
    <source>
        <dbReference type="ARBA" id="ARBA00022741"/>
    </source>
</evidence>
<dbReference type="Pfam" id="PF01687">
    <property type="entry name" value="Flavokinase"/>
    <property type="match status" value="1"/>
</dbReference>
<dbReference type="GO" id="GO:0005524">
    <property type="term" value="F:ATP binding"/>
    <property type="evidence" value="ECO:0007669"/>
    <property type="project" value="UniProtKB-KW"/>
</dbReference>
<evidence type="ECO:0000256" key="1">
    <source>
        <dbReference type="ARBA" id="ARBA00002121"/>
    </source>
</evidence>
<dbReference type="NCBIfam" id="NF004160">
    <property type="entry name" value="PRK05627.1-3"/>
    <property type="match status" value="1"/>
</dbReference>
<evidence type="ECO:0000256" key="16">
    <source>
        <dbReference type="ARBA" id="ARBA00023268"/>
    </source>
</evidence>
<dbReference type="UniPathway" id="UPA00277">
    <property type="reaction ID" value="UER00407"/>
</dbReference>
<dbReference type="SMART" id="SM00904">
    <property type="entry name" value="Flavokinase"/>
    <property type="match status" value="1"/>
</dbReference>
<dbReference type="InterPro" id="IPR015864">
    <property type="entry name" value="FAD_synthase"/>
</dbReference>
<evidence type="ECO:0000259" key="21">
    <source>
        <dbReference type="SMART" id="SM00904"/>
    </source>
</evidence>
<dbReference type="Gene3D" id="2.40.30.30">
    <property type="entry name" value="Riboflavin kinase-like"/>
    <property type="match status" value="1"/>
</dbReference>
<keyword evidence="15" id="KW-0067">ATP-binding</keyword>
<keyword evidence="11" id="KW-0548">Nucleotidyltransferase</keyword>
<keyword evidence="9" id="KW-0288">FMN</keyword>
<dbReference type="InterPro" id="IPR002606">
    <property type="entry name" value="Riboflavin_kinase_bac"/>
</dbReference>
<dbReference type="InterPro" id="IPR023465">
    <property type="entry name" value="Riboflavin_kinase_dom_sf"/>
</dbReference>
<accession>A0A5E4YX52</accession>
<dbReference type="GO" id="GO:0009398">
    <property type="term" value="P:FMN biosynthetic process"/>
    <property type="evidence" value="ECO:0007669"/>
    <property type="project" value="UniProtKB-UniPathway"/>
</dbReference>
<evidence type="ECO:0000256" key="20">
    <source>
        <dbReference type="SAM" id="MobiDB-lite"/>
    </source>
</evidence>
<comment type="catalytic activity">
    <reaction evidence="18">
        <text>riboflavin + ATP = FMN + ADP + H(+)</text>
        <dbReference type="Rhea" id="RHEA:14357"/>
        <dbReference type="ChEBI" id="CHEBI:15378"/>
        <dbReference type="ChEBI" id="CHEBI:30616"/>
        <dbReference type="ChEBI" id="CHEBI:57986"/>
        <dbReference type="ChEBI" id="CHEBI:58210"/>
        <dbReference type="ChEBI" id="CHEBI:456216"/>
        <dbReference type="EC" id="2.7.1.26"/>
    </reaction>
</comment>
<dbReference type="GO" id="GO:0006747">
    <property type="term" value="P:FAD biosynthetic process"/>
    <property type="evidence" value="ECO:0007669"/>
    <property type="project" value="UniProtKB-UniPathway"/>
</dbReference>
<dbReference type="UniPathway" id="UPA00276">
    <property type="reaction ID" value="UER00406"/>
</dbReference>
<protein>
    <recommendedName>
        <fullName evidence="7">Bifunctional riboflavin kinase/FMN adenylyltransferase</fullName>
        <ecNumber evidence="5">2.7.1.26</ecNumber>
        <ecNumber evidence="6">2.7.7.2</ecNumber>
    </recommendedName>
    <alternativeName>
        <fullName evidence="17">Riboflavin biosynthesis protein RibF</fullName>
    </alternativeName>
</protein>
<dbReference type="SUPFAM" id="SSF82114">
    <property type="entry name" value="Riboflavin kinase-like"/>
    <property type="match status" value="1"/>
</dbReference>
<keyword evidence="16" id="KW-0511">Multifunctional enzyme</keyword>
<evidence type="ECO:0000256" key="7">
    <source>
        <dbReference type="ARBA" id="ARBA00018483"/>
    </source>
</evidence>
<keyword evidence="12" id="KW-0547">Nucleotide-binding</keyword>
<keyword evidence="14" id="KW-0274">FAD</keyword>
<dbReference type="InterPro" id="IPR014729">
    <property type="entry name" value="Rossmann-like_a/b/a_fold"/>
</dbReference>
<dbReference type="EC" id="2.7.7.2" evidence="6"/>
<dbReference type="NCBIfam" id="TIGR00083">
    <property type="entry name" value="ribF"/>
    <property type="match status" value="1"/>
</dbReference>
<evidence type="ECO:0000256" key="11">
    <source>
        <dbReference type="ARBA" id="ARBA00022695"/>
    </source>
</evidence>
<keyword evidence="8" id="KW-0285">Flavoprotein</keyword>
<comment type="similarity">
    <text evidence="4">Belongs to the RibF family.</text>
</comment>
<proteinExistence type="inferred from homology"/>
<evidence type="ECO:0000256" key="6">
    <source>
        <dbReference type="ARBA" id="ARBA00012393"/>
    </source>
</evidence>
<evidence type="ECO:0000256" key="4">
    <source>
        <dbReference type="ARBA" id="ARBA00010214"/>
    </source>
</evidence>
<sequence length="407" mass="44678">MFFIAGFYHWRGAPDSRSTPRWPRSVYNSTFCGAAMSDRPSCAPGLARHRRPPGPPAVPHGSSTNAHSTSCTDASFIVRVFRGLPNAQSKAPCVLTIGNFDGVHLGHQALLARVRAAAAARGLPVCVMTFEPHPREYFMPDRAPARISNLRDKFEALRSQGVDRLVVEHFNAHFAGQSPEDFVRNIIVDGLHTRWLLVGDDFRFGAKRAGDIDYLREAGRRFDFVVEQMPTIAHDGVRISSSEVRAALADGNFERAHALLGRPYAITGHVVHGMKLGRKLGFPTLNLRIAHKHPALTGIFVVQVHGLADKPLPAVASLGLRPTVDDSGRVLLEVHLLDFSGDCYGKLVRVEFLQKLRDEAKFDGLAELEAAIAQDTREARAYFAHALDANGPSARRDFATSATDRIS</sequence>
<dbReference type="GO" id="GO:0003919">
    <property type="term" value="F:FMN adenylyltransferase activity"/>
    <property type="evidence" value="ECO:0007669"/>
    <property type="project" value="UniProtKB-EC"/>
</dbReference>
<evidence type="ECO:0000313" key="23">
    <source>
        <dbReference type="Proteomes" id="UP000382577"/>
    </source>
</evidence>
<dbReference type="EMBL" id="CABPRW010000019">
    <property type="protein sequence ID" value="VVE53504.1"/>
    <property type="molecule type" value="Genomic_DNA"/>
</dbReference>
<feature type="region of interest" description="Disordered" evidence="20">
    <location>
        <begin position="42"/>
        <end position="66"/>
    </location>
</feature>
<evidence type="ECO:0000256" key="19">
    <source>
        <dbReference type="ARBA" id="ARBA00049494"/>
    </source>
</evidence>
<dbReference type="NCBIfam" id="NF004163">
    <property type="entry name" value="PRK05627.1-6"/>
    <property type="match status" value="1"/>
</dbReference>
<gene>
    <name evidence="22" type="ORF">PFI31113_04833</name>
</gene>
<reference evidence="22 23" key="1">
    <citation type="submission" date="2019-08" db="EMBL/GenBank/DDBJ databases">
        <authorList>
            <person name="Peeters C."/>
        </authorList>
    </citation>
    <scope>NUCLEOTIDE SEQUENCE [LARGE SCALE GENOMIC DNA]</scope>
    <source>
        <strain evidence="22 23">LMG 31113</strain>
    </source>
</reference>
<dbReference type="Proteomes" id="UP000382577">
    <property type="component" value="Unassembled WGS sequence"/>
</dbReference>
<dbReference type="GO" id="GO:0008531">
    <property type="term" value="F:riboflavin kinase activity"/>
    <property type="evidence" value="ECO:0007669"/>
    <property type="project" value="UniProtKB-EC"/>
</dbReference>
<evidence type="ECO:0000313" key="22">
    <source>
        <dbReference type="EMBL" id="VVE53504.1"/>
    </source>
</evidence>
<dbReference type="PANTHER" id="PTHR22749:SF6">
    <property type="entry name" value="RIBOFLAVIN KINASE"/>
    <property type="match status" value="1"/>
</dbReference>
<evidence type="ECO:0000256" key="5">
    <source>
        <dbReference type="ARBA" id="ARBA00012105"/>
    </source>
</evidence>
<evidence type="ECO:0000256" key="14">
    <source>
        <dbReference type="ARBA" id="ARBA00022827"/>
    </source>
</evidence>
<evidence type="ECO:0000256" key="9">
    <source>
        <dbReference type="ARBA" id="ARBA00022643"/>
    </source>
</evidence>
<evidence type="ECO:0000256" key="18">
    <source>
        <dbReference type="ARBA" id="ARBA00047880"/>
    </source>
</evidence>
<dbReference type="InterPro" id="IPR023468">
    <property type="entry name" value="Riboflavin_kinase"/>
</dbReference>
<dbReference type="NCBIfam" id="NF004162">
    <property type="entry name" value="PRK05627.1-5"/>
    <property type="match status" value="1"/>
</dbReference>
<dbReference type="Pfam" id="PF06574">
    <property type="entry name" value="FAD_syn"/>
    <property type="match status" value="1"/>
</dbReference>
<dbReference type="InterPro" id="IPR015865">
    <property type="entry name" value="Riboflavin_kinase_bac/euk"/>
</dbReference>
<evidence type="ECO:0000256" key="8">
    <source>
        <dbReference type="ARBA" id="ARBA00022630"/>
    </source>
</evidence>
<comment type="pathway">
    <text evidence="2">Cofactor biosynthesis; FAD biosynthesis; FAD from FMN: step 1/1.</text>
</comment>
<dbReference type="AlphaFoldDB" id="A0A5E4YX52"/>
<keyword evidence="13 22" id="KW-0418">Kinase</keyword>
<evidence type="ECO:0000256" key="2">
    <source>
        <dbReference type="ARBA" id="ARBA00004726"/>
    </source>
</evidence>
<evidence type="ECO:0000256" key="15">
    <source>
        <dbReference type="ARBA" id="ARBA00022840"/>
    </source>
</evidence>
<feature type="domain" description="Riboflavin kinase" evidence="21">
    <location>
        <begin position="259"/>
        <end position="384"/>
    </location>
</feature>
<dbReference type="FunFam" id="3.40.50.620:FF:000021">
    <property type="entry name" value="Riboflavin biosynthesis protein"/>
    <property type="match status" value="1"/>
</dbReference>
<dbReference type="NCBIfam" id="NF004159">
    <property type="entry name" value="PRK05627.1-2"/>
    <property type="match status" value="1"/>
</dbReference>
<comment type="pathway">
    <text evidence="3">Cofactor biosynthesis; FMN biosynthesis; FMN from riboflavin (ATP route): step 1/1.</text>
</comment>
<dbReference type="EC" id="2.7.1.26" evidence="5"/>
<keyword evidence="10" id="KW-0808">Transferase</keyword>
<dbReference type="CDD" id="cd02064">
    <property type="entry name" value="FAD_synthetase_N"/>
    <property type="match status" value="1"/>
</dbReference>